<dbReference type="InterPro" id="IPR049012">
    <property type="entry name" value="Mutator_transp_dom"/>
</dbReference>
<dbReference type="OMA" id="ACMDIPG"/>
<evidence type="ECO:0000313" key="3">
    <source>
        <dbReference type="Proteomes" id="UP000053097"/>
    </source>
</evidence>
<gene>
    <name evidence="2" type="ORF">X777_04175</name>
</gene>
<evidence type="ECO:0000259" key="1">
    <source>
        <dbReference type="Pfam" id="PF20700"/>
    </source>
</evidence>
<reference evidence="2 3" key="1">
    <citation type="journal article" date="2014" name="Curr. Biol.">
        <title>The genome of the clonal raider ant Cerapachys biroi.</title>
        <authorList>
            <person name="Oxley P.R."/>
            <person name="Ji L."/>
            <person name="Fetter-Pruneda I."/>
            <person name="McKenzie S.K."/>
            <person name="Li C."/>
            <person name="Hu H."/>
            <person name="Zhang G."/>
            <person name="Kronauer D.J."/>
        </authorList>
    </citation>
    <scope>NUCLEOTIDE SEQUENCE [LARGE SCALE GENOMIC DNA]</scope>
</reference>
<keyword evidence="3" id="KW-1185">Reference proteome</keyword>
<dbReference type="AlphaFoldDB" id="A0A026VSN6"/>
<dbReference type="Proteomes" id="UP000053097">
    <property type="component" value="Unassembled WGS sequence"/>
</dbReference>
<proteinExistence type="predicted"/>
<dbReference type="EMBL" id="KK108809">
    <property type="protein sequence ID" value="EZA46630.1"/>
    <property type="molecule type" value="Genomic_DNA"/>
</dbReference>
<organism evidence="2 3">
    <name type="scientific">Ooceraea biroi</name>
    <name type="common">Clonal raider ant</name>
    <name type="synonym">Cerapachys biroi</name>
    <dbReference type="NCBI Taxonomy" id="2015173"/>
    <lineage>
        <taxon>Eukaryota</taxon>
        <taxon>Metazoa</taxon>
        <taxon>Ecdysozoa</taxon>
        <taxon>Arthropoda</taxon>
        <taxon>Hexapoda</taxon>
        <taxon>Insecta</taxon>
        <taxon>Pterygota</taxon>
        <taxon>Neoptera</taxon>
        <taxon>Endopterygota</taxon>
        <taxon>Hymenoptera</taxon>
        <taxon>Apocrita</taxon>
        <taxon>Aculeata</taxon>
        <taxon>Formicoidea</taxon>
        <taxon>Formicidae</taxon>
        <taxon>Dorylinae</taxon>
        <taxon>Ooceraea</taxon>
    </lineage>
</organism>
<name>A0A026VSN6_OOCBI</name>
<protein>
    <recommendedName>
        <fullName evidence="1">Mutator-like transposase domain-containing protein</fullName>
    </recommendedName>
</protein>
<feature type="domain" description="Mutator-like transposase" evidence="1">
    <location>
        <begin position="6"/>
        <end position="119"/>
    </location>
</feature>
<dbReference type="Pfam" id="PF20700">
    <property type="entry name" value="Mutator"/>
    <property type="match status" value="1"/>
</dbReference>
<accession>A0A026VSN6</accession>
<evidence type="ECO:0000313" key="2">
    <source>
        <dbReference type="EMBL" id="EZA46630.1"/>
    </source>
</evidence>
<feature type="non-terminal residue" evidence="2">
    <location>
        <position position="1"/>
    </location>
</feature>
<sequence>ILTSPDVTTEKRLGLHSILTIICKECNITSAVHTGKIQKSNDQRHAENNLTVVLGSTHSGTSCTGLKKLFACMDIPGISTEMYKRYEQVIGPFVEEAAKDSCKRSAKEERRLVLENIEKICQRFKDNSSFHDAEFDVAVLQKLALHFKLKTSFSSIRKRFKKA</sequence>